<dbReference type="AlphaFoldDB" id="A0A2A3EKH8"/>
<accession>A0A2A3EKH8</accession>
<protein>
    <submittedName>
        <fullName evidence="1">Uncharacterized protein</fullName>
    </submittedName>
</protein>
<sequence>MSNQFTIKDHIEINDQKEQLKPIINIKRSTLSEYAISHIRTISRKICSEIQIVSDVNYDDLCGPWIYPKNPLYSQYNDIPCPSLCIWKYFTEEDITYLKKNQENKNMIISFFENKLLNETTVKNNTVVSNVLWEFFKFARLNLFTEKSISACLGIVYLTHLFFLSHPWLTIQEVYQFFNKTILLHVVLI</sequence>
<dbReference type="STRING" id="94128.A0A2A3EKH8"/>
<evidence type="ECO:0000313" key="2">
    <source>
        <dbReference type="Proteomes" id="UP000242457"/>
    </source>
</evidence>
<dbReference type="Proteomes" id="UP000242457">
    <property type="component" value="Unassembled WGS sequence"/>
</dbReference>
<proteinExistence type="predicted"/>
<evidence type="ECO:0000313" key="1">
    <source>
        <dbReference type="EMBL" id="PBC32237.1"/>
    </source>
</evidence>
<dbReference type="EMBL" id="KZ288219">
    <property type="protein sequence ID" value="PBC32237.1"/>
    <property type="molecule type" value="Genomic_DNA"/>
</dbReference>
<reference evidence="1 2" key="1">
    <citation type="submission" date="2014-07" db="EMBL/GenBank/DDBJ databases">
        <title>Genomic and transcriptomic analysis on Apis cerana provide comprehensive insights into honey bee biology.</title>
        <authorList>
            <person name="Diao Q."/>
            <person name="Sun L."/>
            <person name="Zheng H."/>
            <person name="Zheng H."/>
            <person name="Xu S."/>
            <person name="Wang S."/>
            <person name="Zeng Z."/>
            <person name="Hu F."/>
            <person name="Su S."/>
            <person name="Wu J."/>
        </authorList>
    </citation>
    <scope>NUCLEOTIDE SEQUENCE [LARGE SCALE GENOMIC DNA]</scope>
    <source>
        <tissue evidence="1">Pupae without intestine</tissue>
    </source>
</reference>
<organism evidence="1 2">
    <name type="scientific">Apis cerana cerana</name>
    <name type="common">Oriental honeybee</name>
    <dbReference type="NCBI Taxonomy" id="94128"/>
    <lineage>
        <taxon>Eukaryota</taxon>
        <taxon>Metazoa</taxon>
        <taxon>Ecdysozoa</taxon>
        <taxon>Arthropoda</taxon>
        <taxon>Hexapoda</taxon>
        <taxon>Insecta</taxon>
        <taxon>Pterygota</taxon>
        <taxon>Neoptera</taxon>
        <taxon>Endopterygota</taxon>
        <taxon>Hymenoptera</taxon>
        <taxon>Apocrita</taxon>
        <taxon>Aculeata</taxon>
        <taxon>Apoidea</taxon>
        <taxon>Anthophila</taxon>
        <taxon>Apidae</taxon>
        <taxon>Apis</taxon>
    </lineage>
</organism>
<dbReference type="OrthoDB" id="425082at2759"/>
<name>A0A2A3EKH8_APICC</name>
<gene>
    <name evidence="1" type="ORF">APICC_05466</name>
</gene>
<keyword evidence="2" id="KW-1185">Reference proteome</keyword>